<dbReference type="EMBL" id="CP040896">
    <property type="protein sequence ID" value="QDA60559.1"/>
    <property type="molecule type" value="Genomic_DNA"/>
</dbReference>
<evidence type="ECO:0000313" key="1">
    <source>
        <dbReference type="EMBL" id="QDA60559.1"/>
    </source>
</evidence>
<accession>A0A5B8A0F9</accession>
<dbReference type="Proteomes" id="UP000305398">
    <property type="component" value="Chromosome"/>
</dbReference>
<protein>
    <recommendedName>
        <fullName evidence="3">STAS/SEC14 domain-containing protein</fullName>
    </recommendedName>
</protein>
<dbReference type="RefSeq" id="WP_139515735.1">
    <property type="nucleotide sequence ID" value="NZ_CP040896.1"/>
</dbReference>
<keyword evidence="2" id="KW-1185">Reference proteome</keyword>
<organism evidence="1 2">
    <name type="scientific">Hymenobacter jejuensis</name>
    <dbReference type="NCBI Taxonomy" id="2502781"/>
    <lineage>
        <taxon>Bacteria</taxon>
        <taxon>Pseudomonadati</taxon>
        <taxon>Bacteroidota</taxon>
        <taxon>Cytophagia</taxon>
        <taxon>Cytophagales</taxon>
        <taxon>Hymenobacteraceae</taxon>
        <taxon>Hymenobacter</taxon>
    </lineage>
</organism>
<proteinExistence type="predicted"/>
<evidence type="ECO:0000313" key="2">
    <source>
        <dbReference type="Proteomes" id="UP000305398"/>
    </source>
</evidence>
<reference evidence="1 2" key="1">
    <citation type="submission" date="2019-06" db="EMBL/GenBank/DDBJ databases">
        <authorList>
            <person name="Srinivasan S."/>
        </authorList>
    </citation>
    <scope>NUCLEOTIDE SEQUENCE [LARGE SCALE GENOMIC DNA]</scope>
    <source>
        <strain evidence="1 2">17J68-5</strain>
    </source>
</reference>
<dbReference type="KEGG" id="hyj:FHG12_10765"/>
<dbReference type="OrthoDB" id="893334at2"/>
<name>A0A5B8A0F9_9BACT</name>
<evidence type="ECO:0008006" key="3">
    <source>
        <dbReference type="Google" id="ProtNLM"/>
    </source>
</evidence>
<sequence length="144" mass="16262">MAILSTTPFLRIHLHEPTALLEVEWLDFVQGEPLREALLDALRLAHLHHVRAGLCDTKLMRTIRPTDQDWIVQRFIPELATLPLKRLALVWSSDALNRMGVSHVMQRCSHLLTCETEAFDSRSEAFLWVTAGSAAPQSAVLSEI</sequence>
<dbReference type="AlphaFoldDB" id="A0A5B8A0F9"/>
<gene>
    <name evidence="1" type="ORF">FHG12_10765</name>
</gene>